<feature type="domain" description="MYND-type" evidence="4">
    <location>
        <begin position="213"/>
        <end position="238"/>
    </location>
</feature>
<keyword evidence="6" id="KW-1185">Reference proteome</keyword>
<organism evidence="5 6">
    <name type="scientific">Monoraphidium neglectum</name>
    <dbReference type="NCBI Taxonomy" id="145388"/>
    <lineage>
        <taxon>Eukaryota</taxon>
        <taxon>Viridiplantae</taxon>
        <taxon>Chlorophyta</taxon>
        <taxon>core chlorophytes</taxon>
        <taxon>Chlorophyceae</taxon>
        <taxon>CS clade</taxon>
        <taxon>Sphaeropleales</taxon>
        <taxon>Selenastraceae</taxon>
        <taxon>Monoraphidium</taxon>
    </lineage>
</organism>
<dbReference type="InterPro" id="IPR002893">
    <property type="entry name" value="Znf_MYND"/>
</dbReference>
<protein>
    <recommendedName>
        <fullName evidence="4">MYND-type domain-containing protein</fullName>
    </recommendedName>
</protein>
<evidence type="ECO:0000259" key="4">
    <source>
        <dbReference type="Pfam" id="PF01753"/>
    </source>
</evidence>
<keyword evidence="1" id="KW-0479">Metal-binding</keyword>
<dbReference type="EMBL" id="KK101515">
    <property type="protein sequence ID" value="KIZ00594.1"/>
    <property type="molecule type" value="Genomic_DNA"/>
</dbReference>
<dbReference type="Pfam" id="PF01753">
    <property type="entry name" value="zf-MYND"/>
    <property type="match status" value="1"/>
</dbReference>
<dbReference type="KEGG" id="mng:MNEG_7368"/>
<sequence length="262" mass="27174">MTSNPEGGAAGDGAAVARSLRLVLDRVRRNSSSVGGAAADKRALSSVRRAVAAVPEALLPVSELDELRRGLEVVLVAGRVPDHRFEFVLEMLSELVGTPCSARHKQLLSLGCISACVAHCVNMRPFKPRVVELVVTVISGACGDADLSAALVSPPGDLVGALLAVVAEEVDEVASTIADLASTIALITLNQLMAALALDPGAHGATGQHVAARGCRAARYCSDACYKAAWKGGHRQQCEAAREAQQLSVDGREGPDQRVAGQ</sequence>
<accession>A0A0D2KZI3</accession>
<dbReference type="RefSeq" id="XP_013899613.1">
    <property type="nucleotide sequence ID" value="XM_014044159.1"/>
</dbReference>
<dbReference type="GeneID" id="25740244"/>
<evidence type="ECO:0000256" key="3">
    <source>
        <dbReference type="ARBA" id="ARBA00022833"/>
    </source>
</evidence>
<dbReference type="SUPFAM" id="SSF144232">
    <property type="entry name" value="HIT/MYND zinc finger-like"/>
    <property type="match status" value="1"/>
</dbReference>
<keyword evidence="3" id="KW-0862">Zinc</keyword>
<keyword evidence="2" id="KW-0863">Zinc-finger</keyword>
<dbReference type="AlphaFoldDB" id="A0A0D2KZI3"/>
<evidence type="ECO:0000313" key="6">
    <source>
        <dbReference type="Proteomes" id="UP000054498"/>
    </source>
</evidence>
<dbReference type="Proteomes" id="UP000054498">
    <property type="component" value="Unassembled WGS sequence"/>
</dbReference>
<evidence type="ECO:0000256" key="2">
    <source>
        <dbReference type="ARBA" id="ARBA00022771"/>
    </source>
</evidence>
<reference evidence="5 6" key="1">
    <citation type="journal article" date="2013" name="BMC Genomics">
        <title>Reconstruction of the lipid metabolism for the microalga Monoraphidium neglectum from its genome sequence reveals characteristics suitable for biofuel production.</title>
        <authorList>
            <person name="Bogen C."/>
            <person name="Al-Dilaimi A."/>
            <person name="Albersmeier A."/>
            <person name="Wichmann J."/>
            <person name="Grundmann M."/>
            <person name="Rupp O."/>
            <person name="Lauersen K.J."/>
            <person name="Blifernez-Klassen O."/>
            <person name="Kalinowski J."/>
            <person name="Goesmann A."/>
            <person name="Mussgnug J.H."/>
            <person name="Kruse O."/>
        </authorList>
    </citation>
    <scope>NUCLEOTIDE SEQUENCE [LARGE SCALE GENOMIC DNA]</scope>
    <source>
        <strain evidence="5 6">SAG 48.87</strain>
    </source>
</reference>
<proteinExistence type="predicted"/>
<dbReference type="GO" id="GO:0008270">
    <property type="term" value="F:zinc ion binding"/>
    <property type="evidence" value="ECO:0007669"/>
    <property type="project" value="UniProtKB-KW"/>
</dbReference>
<name>A0A0D2KZI3_9CHLO</name>
<evidence type="ECO:0000256" key="1">
    <source>
        <dbReference type="ARBA" id="ARBA00022723"/>
    </source>
</evidence>
<gene>
    <name evidence="5" type="ORF">MNEG_7368</name>
</gene>
<dbReference type="Gene3D" id="6.10.140.2220">
    <property type="match status" value="1"/>
</dbReference>
<evidence type="ECO:0000313" key="5">
    <source>
        <dbReference type="EMBL" id="KIZ00594.1"/>
    </source>
</evidence>